<keyword evidence="5 10" id="KW-0285">Flavoprotein</keyword>
<dbReference type="Proteomes" id="UP000008827">
    <property type="component" value="Chromosome 4"/>
</dbReference>
<dbReference type="Gramene" id="KRH61453">
    <property type="protein sequence ID" value="KRH61453"/>
    <property type="gene ID" value="GLYMA_04G048200"/>
</dbReference>
<dbReference type="InterPro" id="IPR013698">
    <property type="entry name" value="Squalene_epoxidase"/>
</dbReference>
<reference evidence="12 13" key="1">
    <citation type="journal article" date="2010" name="Nature">
        <title>Genome sequence of the palaeopolyploid soybean.</title>
        <authorList>
            <person name="Schmutz J."/>
            <person name="Cannon S.B."/>
            <person name="Schlueter J."/>
            <person name="Ma J."/>
            <person name="Mitros T."/>
            <person name="Nelson W."/>
            <person name="Hyten D.L."/>
            <person name="Song Q."/>
            <person name="Thelen J.J."/>
            <person name="Cheng J."/>
            <person name="Xu D."/>
            <person name="Hellsten U."/>
            <person name="May G.D."/>
            <person name="Yu Y."/>
            <person name="Sakurai T."/>
            <person name="Umezawa T."/>
            <person name="Bhattacharyya M.K."/>
            <person name="Sandhu D."/>
            <person name="Valliyodan B."/>
            <person name="Lindquist E."/>
            <person name="Peto M."/>
            <person name="Grant D."/>
            <person name="Shu S."/>
            <person name="Goodstein D."/>
            <person name="Barry K."/>
            <person name="Futrell-Griggs M."/>
            <person name="Abernathy B."/>
            <person name="Du J."/>
            <person name="Tian Z."/>
            <person name="Zhu L."/>
            <person name="Gill N."/>
            <person name="Joshi T."/>
            <person name="Libault M."/>
            <person name="Sethuraman A."/>
            <person name="Zhang X.-C."/>
            <person name="Shinozaki K."/>
            <person name="Nguyen H.T."/>
            <person name="Wing R.A."/>
            <person name="Cregan P."/>
            <person name="Specht J."/>
            <person name="Grimwood J."/>
            <person name="Rokhsar D."/>
            <person name="Stacey G."/>
            <person name="Shoemaker R.C."/>
            <person name="Jackson S.A."/>
        </authorList>
    </citation>
    <scope>NUCLEOTIDE SEQUENCE [LARGE SCALE GENOMIC DNA]</scope>
    <source>
        <strain evidence="13">cv. Williams 82</strain>
        <tissue evidence="12">Callus</tissue>
    </source>
</reference>
<keyword evidence="6 10" id="KW-0274">FAD</keyword>
<feature type="domain" description="Squalene epoxidase" evidence="11">
    <location>
        <begin position="184"/>
        <end position="277"/>
    </location>
</feature>
<protein>
    <recommendedName>
        <fullName evidence="4 10">Squalene monooxygenase</fullName>
        <ecNumber evidence="4 10">1.14.14.17</ecNumber>
    </recommendedName>
</protein>
<dbReference type="SMR" id="A0A0R0K3Y5"/>
<dbReference type="GO" id="GO:0016020">
    <property type="term" value="C:membrane"/>
    <property type="evidence" value="ECO:0007669"/>
    <property type="project" value="UniProtKB-SubCell"/>
</dbReference>
<evidence type="ECO:0000256" key="2">
    <source>
        <dbReference type="ARBA" id="ARBA00005018"/>
    </source>
</evidence>
<comment type="pathway">
    <text evidence="2">Terpene metabolism; lanosterol biosynthesis; lanosterol from farnesyl diphosphate: step 2/3.</text>
</comment>
<comment type="function">
    <text evidence="10">Catalyzes the stereospecific oxidation of squalene to (S)-2,3-epoxysqualene, and is considered to be a rate-limiting enzyme in steroid biosynthesis.</text>
</comment>
<dbReference type="Pfam" id="PF13450">
    <property type="entry name" value="NAD_binding_8"/>
    <property type="match status" value="1"/>
</dbReference>
<dbReference type="EnsemblPlants" id="KRH61453">
    <property type="protein sequence ID" value="KRH61453"/>
    <property type="gene ID" value="GLYMA_04G048200"/>
</dbReference>
<dbReference type="EC" id="1.14.14.17" evidence="4 10"/>
<evidence type="ECO:0000313" key="13">
    <source>
        <dbReference type="EnsemblPlants" id="KRH61453"/>
    </source>
</evidence>
<reference evidence="12" key="3">
    <citation type="submission" date="2018-07" db="EMBL/GenBank/DDBJ databases">
        <title>WGS assembly of Glycine max.</title>
        <authorList>
            <person name="Schmutz J."/>
            <person name="Cannon S."/>
            <person name="Schlueter J."/>
            <person name="Ma J."/>
            <person name="Mitros T."/>
            <person name="Nelson W."/>
            <person name="Hyten D."/>
            <person name="Song Q."/>
            <person name="Thelen J."/>
            <person name="Cheng J."/>
            <person name="Xu D."/>
            <person name="Hellsten U."/>
            <person name="May G."/>
            <person name="Yu Y."/>
            <person name="Sakurai T."/>
            <person name="Umezawa T."/>
            <person name="Bhattacharyya M."/>
            <person name="Sandhu D."/>
            <person name="Valliyodan B."/>
            <person name="Lindquist E."/>
            <person name="Peto M."/>
            <person name="Grant D."/>
            <person name="Shu S."/>
            <person name="Goodstein D."/>
            <person name="Barry K."/>
            <person name="Futrell-Griggs M."/>
            <person name="Abernathy B."/>
            <person name="Du J."/>
            <person name="Tian Z."/>
            <person name="Zhu L."/>
            <person name="Gill N."/>
            <person name="Joshi T."/>
            <person name="Libault M."/>
            <person name="Sethuraman A."/>
            <person name="Zhang X."/>
            <person name="Shinozaki K."/>
            <person name="Nguyen H."/>
            <person name="Wing R."/>
            <person name="Cregan P."/>
            <person name="Specht J."/>
            <person name="Grimwood J."/>
            <person name="Rokhsar D."/>
            <person name="Stacey G."/>
            <person name="Shoemaker R."/>
            <person name="Jackson S."/>
        </authorList>
    </citation>
    <scope>NUCLEOTIDE SEQUENCE</scope>
    <source>
        <tissue evidence="12">Callus</tissue>
    </source>
</reference>
<dbReference type="PANTHER" id="PTHR10835:SF10">
    <property type="entry name" value="SQUALENE MONOOXYGENASE"/>
    <property type="match status" value="1"/>
</dbReference>
<keyword evidence="8" id="KW-0472">Membrane</keyword>
<dbReference type="AlphaFoldDB" id="A0A0R0K3Y5"/>
<dbReference type="GO" id="GO:0005783">
    <property type="term" value="C:endoplasmic reticulum"/>
    <property type="evidence" value="ECO:0000318"/>
    <property type="project" value="GO_Central"/>
</dbReference>
<dbReference type="InterPro" id="IPR040125">
    <property type="entry name" value="Squalene_monox"/>
</dbReference>
<evidence type="ECO:0000256" key="1">
    <source>
        <dbReference type="ARBA" id="ARBA00001974"/>
    </source>
</evidence>
<dbReference type="GO" id="GO:0004506">
    <property type="term" value="F:squalene monooxygenase activity"/>
    <property type="evidence" value="ECO:0000318"/>
    <property type="project" value="GO_Central"/>
</dbReference>
<reference evidence="13" key="2">
    <citation type="submission" date="2018-02" db="UniProtKB">
        <authorList>
            <consortium name="EnsemblPlants"/>
        </authorList>
    </citation>
    <scope>IDENTIFICATION</scope>
    <source>
        <strain evidence="13">Williams 82</strain>
    </source>
</reference>
<dbReference type="InParanoid" id="A0A0R0K3Y5"/>
<dbReference type="UniPathway" id="UPA00767">
    <property type="reaction ID" value="UER00752"/>
</dbReference>
<accession>A0A0R0K3Y5</accession>
<evidence type="ECO:0000256" key="8">
    <source>
        <dbReference type="ARBA" id="ARBA00023136"/>
    </source>
</evidence>
<proteinExistence type="inferred from homology"/>
<dbReference type="InterPro" id="IPR036188">
    <property type="entry name" value="FAD/NAD-bd_sf"/>
</dbReference>
<comment type="catalytic activity">
    <reaction evidence="9 10">
        <text>squalene + reduced [NADPH--hemoprotein reductase] + O2 = (S)-2,3-epoxysqualene + oxidized [NADPH--hemoprotein reductase] + H2O + H(+)</text>
        <dbReference type="Rhea" id="RHEA:25282"/>
        <dbReference type="Rhea" id="RHEA-COMP:11964"/>
        <dbReference type="Rhea" id="RHEA-COMP:11965"/>
        <dbReference type="ChEBI" id="CHEBI:15377"/>
        <dbReference type="ChEBI" id="CHEBI:15378"/>
        <dbReference type="ChEBI" id="CHEBI:15379"/>
        <dbReference type="ChEBI" id="CHEBI:15440"/>
        <dbReference type="ChEBI" id="CHEBI:15441"/>
        <dbReference type="ChEBI" id="CHEBI:57618"/>
        <dbReference type="ChEBI" id="CHEBI:58210"/>
        <dbReference type="EC" id="1.14.14.17"/>
    </reaction>
</comment>
<evidence type="ECO:0000256" key="4">
    <source>
        <dbReference type="ARBA" id="ARBA00012312"/>
    </source>
</evidence>
<organism evidence="12">
    <name type="scientific">Glycine max</name>
    <name type="common">Soybean</name>
    <name type="synonym">Glycine hispida</name>
    <dbReference type="NCBI Taxonomy" id="3847"/>
    <lineage>
        <taxon>Eukaryota</taxon>
        <taxon>Viridiplantae</taxon>
        <taxon>Streptophyta</taxon>
        <taxon>Embryophyta</taxon>
        <taxon>Tracheophyta</taxon>
        <taxon>Spermatophyta</taxon>
        <taxon>Magnoliopsida</taxon>
        <taxon>eudicotyledons</taxon>
        <taxon>Gunneridae</taxon>
        <taxon>Pentapetalae</taxon>
        <taxon>rosids</taxon>
        <taxon>fabids</taxon>
        <taxon>Fabales</taxon>
        <taxon>Fabaceae</taxon>
        <taxon>Papilionoideae</taxon>
        <taxon>50 kb inversion clade</taxon>
        <taxon>NPAAA clade</taxon>
        <taxon>indigoferoid/millettioid clade</taxon>
        <taxon>Phaseoleae</taxon>
        <taxon>Glycine</taxon>
        <taxon>Glycine subgen. Soja</taxon>
    </lineage>
</organism>
<dbReference type="Gene3D" id="3.50.50.60">
    <property type="entry name" value="FAD/NAD(P)-binding domain"/>
    <property type="match status" value="1"/>
</dbReference>
<dbReference type="OMA" id="VSISTWA"/>
<evidence type="ECO:0000256" key="5">
    <source>
        <dbReference type="ARBA" id="ARBA00022630"/>
    </source>
</evidence>
<evidence type="ECO:0000256" key="10">
    <source>
        <dbReference type="RuleBase" id="RU367121"/>
    </source>
</evidence>
<dbReference type="SUPFAM" id="SSF51905">
    <property type="entry name" value="FAD/NAD(P)-binding domain"/>
    <property type="match status" value="1"/>
</dbReference>
<evidence type="ECO:0000256" key="9">
    <source>
        <dbReference type="ARBA" id="ARBA00048658"/>
    </source>
</evidence>
<evidence type="ECO:0000313" key="12">
    <source>
        <dbReference type="EMBL" id="KRH61453.1"/>
    </source>
</evidence>
<comment type="similarity">
    <text evidence="3 10">Belongs to the squalene monooxygenase family.</text>
</comment>
<comment type="subcellular location">
    <subcellularLocation>
        <location evidence="10">Membrane</location>
        <topology evidence="10">Multi-pass membrane protein</topology>
    </subcellularLocation>
</comment>
<keyword evidence="7 10" id="KW-0560">Oxidoreductase</keyword>
<name>A0A0R0K3Y5_SOYBN</name>
<dbReference type="STRING" id="3847.A0A0R0K3Y5"/>
<keyword evidence="14" id="KW-1185">Reference proteome</keyword>
<dbReference type="PANTHER" id="PTHR10835">
    <property type="entry name" value="SQUALENE MONOOXYGENASE"/>
    <property type="match status" value="1"/>
</dbReference>
<gene>
    <name evidence="12" type="ORF">GLYMA_04G048200</name>
</gene>
<comment type="cofactor">
    <cofactor evidence="1 10">
        <name>FAD</name>
        <dbReference type="ChEBI" id="CHEBI:57692"/>
    </cofactor>
</comment>
<evidence type="ECO:0000256" key="6">
    <source>
        <dbReference type="ARBA" id="ARBA00022827"/>
    </source>
</evidence>
<sequence length="277" mass="30094">MVDLYVLGWIICAVLSLAALRNFAFTRKNCCASSETGATRRAVNVTTAAGECRSSSRDGAVDIIIVGAGVAGSVLAHTLGKDGRRVLVIERDLSEQDRIVGELLQPEGYLKLIELGLEDCVEKIDAQQVFGYALFKDGKHTRLSYPLEKFHSDVAGRSFHNGQKGVIKGVHYKTKDSQELSACAPLTIVCDGCFSNLRRSLCNPKVDVPYHFVGLILENCELPCANHGHVILGDPSPVLFYRISSSEIRCLVDVPGQKVPSISNGEMTNYLKTVVAP</sequence>
<evidence type="ECO:0000256" key="3">
    <source>
        <dbReference type="ARBA" id="ARBA00008802"/>
    </source>
</evidence>
<evidence type="ECO:0000256" key="7">
    <source>
        <dbReference type="ARBA" id="ARBA00023002"/>
    </source>
</evidence>
<dbReference type="GO" id="GO:0016126">
    <property type="term" value="P:sterol biosynthetic process"/>
    <property type="evidence" value="ECO:0000318"/>
    <property type="project" value="GO_Central"/>
</dbReference>
<evidence type="ECO:0000313" key="14">
    <source>
        <dbReference type="Proteomes" id="UP000008827"/>
    </source>
</evidence>
<dbReference type="Pfam" id="PF08491">
    <property type="entry name" value="SE"/>
    <property type="match status" value="1"/>
</dbReference>
<dbReference type="GO" id="GO:0050660">
    <property type="term" value="F:flavin adenine dinucleotide binding"/>
    <property type="evidence" value="ECO:0007669"/>
    <property type="project" value="UniProtKB-UniRule"/>
</dbReference>
<dbReference type="EMBL" id="CM000837">
    <property type="protein sequence ID" value="KRH61453.1"/>
    <property type="molecule type" value="Genomic_DNA"/>
</dbReference>
<evidence type="ECO:0000259" key="11">
    <source>
        <dbReference type="Pfam" id="PF08491"/>
    </source>
</evidence>